<dbReference type="VEuPathDB" id="PiroplasmaDB:TA13060"/>
<proteinExistence type="predicted"/>
<dbReference type="EMBL" id="UIVS01000002">
    <property type="protein sequence ID" value="SVP91691.1"/>
    <property type="molecule type" value="Genomic_DNA"/>
</dbReference>
<evidence type="ECO:0000256" key="1">
    <source>
        <dbReference type="SAM" id="Coils"/>
    </source>
</evidence>
<dbReference type="PROSITE" id="PS50076">
    <property type="entry name" value="DNAJ_2"/>
    <property type="match status" value="1"/>
</dbReference>
<evidence type="ECO:0000313" key="5">
    <source>
        <dbReference type="EMBL" id="SVP91691.1"/>
    </source>
</evidence>
<dbReference type="PANTHER" id="PTHR44200:SF1">
    <property type="entry name" value="DNAJ HOMOLOG SUBFAMILY C MEMBER 7"/>
    <property type="match status" value="1"/>
</dbReference>
<dbReference type="InterPro" id="IPR011990">
    <property type="entry name" value="TPR-like_helical_dom_sf"/>
</dbReference>
<dbReference type="Gene3D" id="1.10.287.110">
    <property type="entry name" value="DnaJ domain"/>
    <property type="match status" value="1"/>
</dbReference>
<dbReference type="InterPro" id="IPR019734">
    <property type="entry name" value="TPR_rpt"/>
</dbReference>
<dbReference type="Gene3D" id="1.25.40.10">
    <property type="entry name" value="Tetratricopeptide repeat domain"/>
    <property type="match status" value="1"/>
</dbReference>
<dbReference type="InterPro" id="IPR052758">
    <property type="entry name" value="SRC_co-chaperone"/>
</dbReference>
<dbReference type="PANTHER" id="PTHR44200">
    <property type="entry name" value="DNAJ HOMOLOG SUBFAMILY C MEMBER 7"/>
    <property type="match status" value="1"/>
</dbReference>
<dbReference type="CDD" id="cd06257">
    <property type="entry name" value="DnaJ"/>
    <property type="match status" value="1"/>
</dbReference>
<evidence type="ECO:0000256" key="2">
    <source>
        <dbReference type="SAM" id="MobiDB-lite"/>
    </source>
</evidence>
<dbReference type="AlphaFoldDB" id="A0A3B0MMK8"/>
<reference evidence="4" key="1">
    <citation type="submission" date="2018-07" db="EMBL/GenBank/DDBJ databases">
        <authorList>
            <person name="Quirk P.G."/>
            <person name="Krulwich T.A."/>
        </authorList>
    </citation>
    <scope>NUCLEOTIDE SEQUENCE</scope>
    <source>
        <strain evidence="4">Anand</strain>
    </source>
</reference>
<dbReference type="PRINTS" id="PR00625">
    <property type="entry name" value="JDOMAIN"/>
</dbReference>
<sequence length="1130" mass="129157">MTRNKIFEYFNESNNNELLDDYLENCLNLSKMKLRSTVADSHFFENSSSYNIMNNNFTHLNTEYSNLNSNFTNMDTDFTNMDTNYTNMDTNCTVDMNYSNLNTIIHSNTEITSDLESIHEDSVKNIKKNTIDNFYSWESPILNPFYNYTNSNRINHKINHKNPSFNHNDPTVNHTDPRVNHSTPDSSRIHSNTIDSSTIDSIERNGGLKLLDKLKLIIMNMENEISNKDKKIHELGNTITRLNSLVNNLNEELLESFKNLENVLKDLDKEKLQNKQLKLQIIQLSGLLQSNQNTTIHDTIGTRFESHTSSTVTVTPVTVTGPTTTNGSKDSTVVPGTKATVTNTTTATTTGDTVTSTTTNKDIVDVDKRFMNKLMKYMYVIDIADILPSIYKGIHENLNVLNSNEFITFIIESIHYDSQILKITLQSIQNHNTNSSNTTDFSNKNYSSNTNNSNNSMNNSIYGVYMGFGLPMTNLERKVINILESNNTVTSMTNTMDNTVTSTTNTMTNTMNNTMNNKNGIKKGMLMNRILLLTILKSSNMNLVYNYLFEAISCDNFRVIEIIFQAVLNKFIDFHLLPNFKRYYKHPILYSNNSFINPFDILSNGGSYSKDYRGKEYSKDSYKGTHSSKSYNTKSYPLKSYKEMYNMELMGMERYIYMINYNFESIPMDPITGDNLFHILSKHTINTNIKNIHNVNTNDNTNGNRNIKNLMKKIKLFLHYTPYLTLKNKELKTPLDICNISMKKEFYYMIIMDLASKGSLSYKNKLYHNALDYYTYAINIFLNPHIYTPVTVLGHTSTEGPANKDTTNSTNSTGTIGPSTVTKGKGANDTFGTPGKGANSMPMECTMGTGGEETGAVGASTVMENMIEEMGIKSIGKLYYNKGRTLIHLNRWLECIESCEMCLMYIPDYINAYYTLIESYERLLDWENAASICLLMKDNCGIIDLKRYNKIIEQKDATYFQLLGLNNDATDSDIKKQFNTLCKIWHPDKHTNDINITKRCTNQFNRIYEAREKLMDPEIKLIHQLKKETNYQIPIPIPYSTQSNDTTTQSSDSTTNNMDTTGNIGTTSNIGTTNVQDTITTNSTTTTTTYVRNNEIMDEFEMERIKFEDSINLLKDEAIFDLYTLRWGHT</sequence>
<feature type="compositionally biased region" description="Low complexity" evidence="2">
    <location>
        <begin position="806"/>
        <end position="820"/>
    </location>
</feature>
<evidence type="ECO:0000313" key="4">
    <source>
        <dbReference type="EMBL" id="SVP91327.1"/>
    </source>
</evidence>
<keyword evidence="1" id="KW-0175">Coiled coil</keyword>
<dbReference type="EMBL" id="UIVT01000002">
    <property type="protein sequence ID" value="SVP91327.1"/>
    <property type="molecule type" value="Genomic_DNA"/>
</dbReference>
<feature type="region of interest" description="Disordered" evidence="2">
    <location>
        <begin position="1036"/>
        <end position="1076"/>
    </location>
</feature>
<feature type="compositionally biased region" description="Low complexity" evidence="2">
    <location>
        <begin position="1040"/>
        <end position="1076"/>
    </location>
</feature>
<accession>A0A3B0MMK8</accession>
<dbReference type="SUPFAM" id="SSF48452">
    <property type="entry name" value="TPR-like"/>
    <property type="match status" value="1"/>
</dbReference>
<name>A0A3B0MMK8_THEAN</name>
<feature type="coiled-coil region" evidence="1">
    <location>
        <begin position="211"/>
        <end position="280"/>
    </location>
</feature>
<dbReference type="SMART" id="SM00028">
    <property type="entry name" value="TPR"/>
    <property type="match status" value="2"/>
</dbReference>
<dbReference type="InterPro" id="IPR036869">
    <property type="entry name" value="J_dom_sf"/>
</dbReference>
<gene>
    <name evidence="4" type="ORF">TAT_000175100</name>
    <name evidence="5" type="ORF">TAV_000175300</name>
</gene>
<dbReference type="Pfam" id="PF00226">
    <property type="entry name" value="DnaJ"/>
    <property type="match status" value="1"/>
</dbReference>
<evidence type="ECO:0000259" key="3">
    <source>
        <dbReference type="PROSITE" id="PS50076"/>
    </source>
</evidence>
<dbReference type="SUPFAM" id="SSF46565">
    <property type="entry name" value="Chaperone J-domain"/>
    <property type="match status" value="1"/>
</dbReference>
<dbReference type="SMART" id="SM00271">
    <property type="entry name" value="DnaJ"/>
    <property type="match status" value="1"/>
</dbReference>
<dbReference type="InterPro" id="IPR001623">
    <property type="entry name" value="DnaJ_domain"/>
</dbReference>
<organism evidence="4">
    <name type="scientific">Theileria annulata</name>
    <dbReference type="NCBI Taxonomy" id="5874"/>
    <lineage>
        <taxon>Eukaryota</taxon>
        <taxon>Sar</taxon>
        <taxon>Alveolata</taxon>
        <taxon>Apicomplexa</taxon>
        <taxon>Aconoidasida</taxon>
        <taxon>Piroplasmida</taxon>
        <taxon>Theileriidae</taxon>
        <taxon>Theileria</taxon>
    </lineage>
</organism>
<feature type="region of interest" description="Disordered" evidence="2">
    <location>
        <begin position="798"/>
        <end position="833"/>
    </location>
</feature>
<protein>
    <submittedName>
        <fullName evidence="4">DnaJ domain containing protein, putative</fullName>
    </submittedName>
</protein>
<feature type="domain" description="J" evidence="3">
    <location>
        <begin position="958"/>
        <end position="1019"/>
    </location>
</feature>
<dbReference type="VEuPathDB" id="PiroplasmaDB:TA13055"/>